<reference evidence="1 2" key="1">
    <citation type="submission" date="2024-06" db="EMBL/GenBank/DDBJ databases">
        <title>A chromosome level genome sequence of Diviner's sage (Salvia divinorum).</title>
        <authorList>
            <person name="Ford S.A."/>
            <person name="Ro D.-K."/>
            <person name="Ness R.W."/>
            <person name="Phillips M.A."/>
        </authorList>
    </citation>
    <scope>NUCLEOTIDE SEQUENCE [LARGE SCALE GENOMIC DNA]</scope>
    <source>
        <strain evidence="1">SAF-2024a</strain>
        <tissue evidence="1">Leaf</tissue>
    </source>
</reference>
<keyword evidence="2" id="KW-1185">Reference proteome</keyword>
<sequence length="71" mass="7694">MLSSSSAQPRTLHSSVYPSRYPILPLTSLKICYCFALTSNLSNFIGYNHCHGLTRGSKSSNCNSAANSSLH</sequence>
<accession>A0ABD1HF92</accession>
<name>A0ABD1HF92_SALDI</name>
<evidence type="ECO:0000313" key="1">
    <source>
        <dbReference type="EMBL" id="KAL1554922.1"/>
    </source>
</evidence>
<proteinExistence type="predicted"/>
<evidence type="ECO:0000313" key="2">
    <source>
        <dbReference type="Proteomes" id="UP001567538"/>
    </source>
</evidence>
<dbReference type="EMBL" id="JBEAFC010000006">
    <property type="protein sequence ID" value="KAL1554922.1"/>
    <property type="molecule type" value="Genomic_DNA"/>
</dbReference>
<organism evidence="1 2">
    <name type="scientific">Salvia divinorum</name>
    <name type="common">Maria pastora</name>
    <name type="synonym">Diviner's sage</name>
    <dbReference type="NCBI Taxonomy" id="28513"/>
    <lineage>
        <taxon>Eukaryota</taxon>
        <taxon>Viridiplantae</taxon>
        <taxon>Streptophyta</taxon>
        <taxon>Embryophyta</taxon>
        <taxon>Tracheophyta</taxon>
        <taxon>Spermatophyta</taxon>
        <taxon>Magnoliopsida</taxon>
        <taxon>eudicotyledons</taxon>
        <taxon>Gunneridae</taxon>
        <taxon>Pentapetalae</taxon>
        <taxon>asterids</taxon>
        <taxon>lamiids</taxon>
        <taxon>Lamiales</taxon>
        <taxon>Lamiaceae</taxon>
        <taxon>Nepetoideae</taxon>
        <taxon>Mentheae</taxon>
        <taxon>Salviinae</taxon>
        <taxon>Salvia</taxon>
        <taxon>Salvia subgen. Calosphace</taxon>
    </lineage>
</organism>
<dbReference type="Proteomes" id="UP001567538">
    <property type="component" value="Unassembled WGS sequence"/>
</dbReference>
<protein>
    <submittedName>
        <fullName evidence="1">Uncharacterized protein</fullName>
    </submittedName>
</protein>
<comment type="caution">
    <text evidence="1">The sequence shown here is derived from an EMBL/GenBank/DDBJ whole genome shotgun (WGS) entry which is preliminary data.</text>
</comment>
<gene>
    <name evidence="1" type="ORF">AAHA92_15426</name>
</gene>
<dbReference type="AlphaFoldDB" id="A0ABD1HF92"/>